<dbReference type="AlphaFoldDB" id="A0A1T4NR02"/>
<dbReference type="RefSeq" id="WP_159443258.1">
    <property type="nucleotide sequence ID" value="NZ_FUXI01000016.1"/>
</dbReference>
<dbReference type="OrthoDB" id="9800174at2"/>
<feature type="domain" description="Alpha-amylase/branching enzyme C-terminal all beta" evidence="3">
    <location>
        <begin position="530"/>
        <end position="626"/>
    </location>
</feature>
<evidence type="ECO:0000259" key="4">
    <source>
        <dbReference type="Pfam" id="PF02922"/>
    </source>
</evidence>
<name>A0A1T4NR02_9ENTE</name>
<dbReference type="InterPro" id="IPR006048">
    <property type="entry name" value="A-amylase/branching_C"/>
</dbReference>
<dbReference type="PANTHER" id="PTHR43651:SF3">
    <property type="entry name" value="1,4-ALPHA-GLUCAN-BRANCHING ENZYME"/>
    <property type="match status" value="1"/>
</dbReference>
<dbReference type="InterPro" id="IPR014756">
    <property type="entry name" value="Ig_E-set"/>
</dbReference>
<dbReference type="SUPFAM" id="SSF81296">
    <property type="entry name" value="E set domains"/>
    <property type="match status" value="1"/>
</dbReference>
<dbReference type="InterPro" id="IPR004193">
    <property type="entry name" value="Glyco_hydro_13_N"/>
</dbReference>
<dbReference type="InterPro" id="IPR017853">
    <property type="entry name" value="GH"/>
</dbReference>
<organism evidence="5 6">
    <name type="scientific">Pilibacter termitis</name>
    <dbReference type="NCBI Taxonomy" id="263852"/>
    <lineage>
        <taxon>Bacteria</taxon>
        <taxon>Bacillati</taxon>
        <taxon>Bacillota</taxon>
        <taxon>Bacilli</taxon>
        <taxon>Lactobacillales</taxon>
        <taxon>Enterococcaceae</taxon>
        <taxon>Pilibacter</taxon>
    </lineage>
</organism>
<dbReference type="CDD" id="cd02855">
    <property type="entry name" value="E_set_GBE_prok_N"/>
    <property type="match status" value="1"/>
</dbReference>
<protein>
    <submittedName>
        <fullName evidence="5">1,4-alpha-glucan branching enzyme</fullName>
    </submittedName>
</protein>
<accession>A0A1T4NR02</accession>
<keyword evidence="2" id="KW-0328">Glycosyltransferase</keyword>
<evidence type="ECO:0000256" key="1">
    <source>
        <dbReference type="ARBA" id="ARBA00002953"/>
    </source>
</evidence>
<gene>
    <name evidence="5" type="ORF">SAMN02745116_01518</name>
</gene>
<dbReference type="EMBL" id="FUXI01000016">
    <property type="protein sequence ID" value="SJZ81634.1"/>
    <property type="molecule type" value="Genomic_DNA"/>
</dbReference>
<dbReference type="SUPFAM" id="SSF51445">
    <property type="entry name" value="(Trans)glycosidases"/>
    <property type="match status" value="1"/>
</dbReference>
<reference evidence="5 6" key="1">
    <citation type="submission" date="2017-02" db="EMBL/GenBank/DDBJ databases">
        <authorList>
            <person name="Peterson S.W."/>
        </authorList>
    </citation>
    <scope>NUCLEOTIDE SEQUENCE [LARGE SCALE GENOMIC DNA]</scope>
    <source>
        <strain evidence="5 6">ATCC BAA-1030</strain>
    </source>
</reference>
<dbReference type="GO" id="GO:0043169">
    <property type="term" value="F:cation binding"/>
    <property type="evidence" value="ECO:0007669"/>
    <property type="project" value="InterPro"/>
</dbReference>
<evidence type="ECO:0000313" key="5">
    <source>
        <dbReference type="EMBL" id="SJZ81634.1"/>
    </source>
</evidence>
<evidence type="ECO:0000256" key="2">
    <source>
        <dbReference type="ARBA" id="ARBA00022676"/>
    </source>
</evidence>
<dbReference type="InterPro" id="IPR013780">
    <property type="entry name" value="Glyco_hydro_b"/>
</dbReference>
<dbReference type="InterPro" id="IPR037439">
    <property type="entry name" value="Branching_enzy"/>
</dbReference>
<proteinExistence type="predicted"/>
<dbReference type="GO" id="GO:0005978">
    <property type="term" value="P:glycogen biosynthetic process"/>
    <property type="evidence" value="ECO:0007669"/>
    <property type="project" value="InterPro"/>
</dbReference>
<dbReference type="InterPro" id="IPR044143">
    <property type="entry name" value="GlgB_N_E_set_prok"/>
</dbReference>
<evidence type="ECO:0000259" key="3">
    <source>
        <dbReference type="Pfam" id="PF02806"/>
    </source>
</evidence>
<dbReference type="Proteomes" id="UP000190328">
    <property type="component" value="Unassembled WGS sequence"/>
</dbReference>
<sequence>MEKNNIETLEDEERQRAIDFFKGDCVDSWKYFAHHEKQINGKKGYVFRVWAPNAQQVYLAGDFTKWWEEEIPMQRVEGFGIWEVWTDLPREGELYKFKVRQVNGVEEMKIDPFALRFEKSPGLACVVGCNREKDWTDMDYLSLNLYAEKRHSAMNIYYLNIKEWRKNATFQTLKEELVPYLKEMHYTHVLFRSLMEYNEQAESPESVLGFFALEESSGTILEFQDFVESCHLNGIGVFVDMNISQFSMESGALSYYDGTPQFEYLDRNRARAFSDNRKNFDLGKGAVQSFLLSSVMYWIETFHLDGVRLPFVTKMITRDMDGGPWSPNHEGGRKNFEGVEFLIKLNEMLKLHTPHVEMFGDELTARMKTTALLSHGGLGFTGKINQKWSRNLLKFYQIDPIYRKYHFNLLVELFEEMYDESFVNPLMNVFEEKGERKTLATAIWGREDWKKFSQIRNFLVFHKAYPAKNLQEAGVEFASIPQEDCLNWSALTEKKSNELQEFTKQLNQLYLQSPALWELDGTLDGFDMVDNHNRDQSILSFIRKGKKPDDFILVILNMTPVEHPEFHIGVTHWGEYEEILNSEMKEFGGSWTSGNENLHTLPWEFQELPFQLHLSLPAFGAILIRPKKIFLEPPEEVLEMKQDREKANQYVETLKGSLEQTFE</sequence>
<keyword evidence="6" id="KW-1185">Reference proteome</keyword>
<keyword evidence="2" id="KW-0808">Transferase</keyword>
<dbReference type="STRING" id="263852.SAMN02745116_01518"/>
<dbReference type="GO" id="GO:0003844">
    <property type="term" value="F:1,4-alpha-glucan branching enzyme activity"/>
    <property type="evidence" value="ECO:0007669"/>
    <property type="project" value="InterPro"/>
</dbReference>
<dbReference type="InterPro" id="IPR013783">
    <property type="entry name" value="Ig-like_fold"/>
</dbReference>
<comment type="function">
    <text evidence="1">Catalyzes the formation of the alpha-1,6-glucosidic linkages in glycogen by scission of a 1,4-alpha-linked oligosaccharide from growing alpha-1,4-glucan chains and the subsequent attachment of the oligosaccharide to the alpha-1,6 position.</text>
</comment>
<dbReference type="Pfam" id="PF02922">
    <property type="entry name" value="CBM_48"/>
    <property type="match status" value="1"/>
</dbReference>
<dbReference type="Gene3D" id="2.60.40.1180">
    <property type="entry name" value="Golgi alpha-mannosidase II"/>
    <property type="match status" value="1"/>
</dbReference>
<dbReference type="Pfam" id="PF02806">
    <property type="entry name" value="Alpha-amylase_C"/>
    <property type="match status" value="1"/>
</dbReference>
<dbReference type="PANTHER" id="PTHR43651">
    <property type="entry name" value="1,4-ALPHA-GLUCAN-BRANCHING ENZYME"/>
    <property type="match status" value="1"/>
</dbReference>
<dbReference type="SUPFAM" id="SSF51011">
    <property type="entry name" value="Glycosyl hydrolase domain"/>
    <property type="match status" value="1"/>
</dbReference>
<feature type="domain" description="Glycoside hydrolase family 13 N-terminal" evidence="4">
    <location>
        <begin position="38"/>
        <end position="114"/>
    </location>
</feature>
<evidence type="ECO:0000313" key="6">
    <source>
        <dbReference type="Proteomes" id="UP000190328"/>
    </source>
</evidence>
<dbReference type="GO" id="GO:0005829">
    <property type="term" value="C:cytosol"/>
    <property type="evidence" value="ECO:0007669"/>
    <property type="project" value="TreeGrafter"/>
</dbReference>
<dbReference type="Gene3D" id="2.60.40.10">
    <property type="entry name" value="Immunoglobulins"/>
    <property type="match status" value="1"/>
</dbReference>
<dbReference type="GO" id="GO:0004553">
    <property type="term" value="F:hydrolase activity, hydrolyzing O-glycosyl compounds"/>
    <property type="evidence" value="ECO:0007669"/>
    <property type="project" value="InterPro"/>
</dbReference>
<dbReference type="PIRSF" id="PIRSF000463">
    <property type="entry name" value="GlgB"/>
    <property type="match status" value="1"/>
</dbReference>
<dbReference type="Gene3D" id="3.20.20.80">
    <property type="entry name" value="Glycosidases"/>
    <property type="match status" value="1"/>
</dbReference>